<dbReference type="PANTHER" id="PTHR30231">
    <property type="entry name" value="DNA POLYMERASE III SUBUNIT EPSILON"/>
    <property type="match status" value="1"/>
</dbReference>
<keyword evidence="2" id="KW-0548">Nucleotidyltransferase</keyword>
<gene>
    <name evidence="2" type="primary">polC_7</name>
    <name evidence="2" type="ORF">SDC9_18548</name>
</gene>
<accession>A0A644U0J7</accession>
<reference evidence="2" key="1">
    <citation type="submission" date="2019-08" db="EMBL/GenBank/DDBJ databases">
        <authorList>
            <person name="Kucharzyk K."/>
            <person name="Murdoch R.W."/>
            <person name="Higgins S."/>
            <person name="Loffler F."/>
        </authorList>
    </citation>
    <scope>NUCLEOTIDE SEQUENCE</scope>
</reference>
<dbReference type="GO" id="GO:0045004">
    <property type="term" value="P:DNA replication proofreading"/>
    <property type="evidence" value="ECO:0007669"/>
    <property type="project" value="TreeGrafter"/>
</dbReference>
<dbReference type="Gene3D" id="3.30.420.10">
    <property type="entry name" value="Ribonuclease H-like superfamily/Ribonuclease H"/>
    <property type="match status" value="1"/>
</dbReference>
<dbReference type="CDD" id="cd06127">
    <property type="entry name" value="DEDDh"/>
    <property type="match status" value="1"/>
</dbReference>
<dbReference type="InterPro" id="IPR036397">
    <property type="entry name" value="RNaseH_sf"/>
</dbReference>
<dbReference type="GO" id="GO:0003676">
    <property type="term" value="F:nucleic acid binding"/>
    <property type="evidence" value="ECO:0007669"/>
    <property type="project" value="InterPro"/>
</dbReference>
<sequence>MQLNLTKPIIFFDIESTGVNVGQDKIIEVCLLKVFPDGKQEIRTYRINPERHIPEQATKIHGITDEDVKDRGPFKYYAKELHAFIGNSDLAGYNSNKFDIPLLVEEFLKAEIDFEISNRRFVDVMNIFHKMESRTLKAAYKFYCGKELIDAHSAEADTKATYEILLAQLDRYNGVEYEDHEGKITTPVVNDVKALHEFTRNSNWVDMVGHLVYDSNGKECINFGKYKGRIVEEIFKNDPSYFSWMMNADFPLSTMKVITEIKLRGFSK</sequence>
<dbReference type="SMART" id="SM00479">
    <property type="entry name" value="EXOIII"/>
    <property type="match status" value="1"/>
</dbReference>
<evidence type="ECO:0000313" key="2">
    <source>
        <dbReference type="EMBL" id="MPL72758.1"/>
    </source>
</evidence>
<comment type="caution">
    <text evidence="2">The sequence shown here is derived from an EMBL/GenBank/DDBJ whole genome shotgun (WGS) entry which is preliminary data.</text>
</comment>
<dbReference type="InterPro" id="IPR046768">
    <property type="entry name" value="ExoX-like_C"/>
</dbReference>
<proteinExistence type="predicted"/>
<evidence type="ECO:0000259" key="1">
    <source>
        <dbReference type="SMART" id="SM00479"/>
    </source>
</evidence>
<feature type="domain" description="Exonuclease" evidence="1">
    <location>
        <begin position="8"/>
        <end position="174"/>
    </location>
</feature>
<dbReference type="InterPro" id="IPR013520">
    <property type="entry name" value="Ribonucl_H"/>
</dbReference>
<dbReference type="PANTHER" id="PTHR30231:SF41">
    <property type="entry name" value="DNA POLYMERASE III SUBUNIT EPSILON"/>
    <property type="match status" value="1"/>
</dbReference>
<protein>
    <submittedName>
        <fullName evidence="2">DNA polymerase III PolC-type</fullName>
        <ecNumber evidence="2">2.7.7.7</ecNumber>
    </submittedName>
</protein>
<dbReference type="EMBL" id="VSSQ01000068">
    <property type="protein sequence ID" value="MPL72758.1"/>
    <property type="molecule type" value="Genomic_DNA"/>
</dbReference>
<dbReference type="SUPFAM" id="SSF53098">
    <property type="entry name" value="Ribonuclease H-like"/>
    <property type="match status" value="1"/>
</dbReference>
<keyword evidence="2" id="KW-0808">Transferase</keyword>
<dbReference type="Pfam" id="PF00929">
    <property type="entry name" value="RNase_T"/>
    <property type="match status" value="1"/>
</dbReference>
<name>A0A644U0J7_9ZZZZ</name>
<organism evidence="2">
    <name type="scientific">bioreactor metagenome</name>
    <dbReference type="NCBI Taxonomy" id="1076179"/>
    <lineage>
        <taxon>unclassified sequences</taxon>
        <taxon>metagenomes</taxon>
        <taxon>ecological metagenomes</taxon>
    </lineage>
</organism>
<dbReference type="AlphaFoldDB" id="A0A644U0J7"/>
<dbReference type="GO" id="GO:0005829">
    <property type="term" value="C:cytosol"/>
    <property type="evidence" value="ECO:0007669"/>
    <property type="project" value="TreeGrafter"/>
</dbReference>
<dbReference type="InterPro" id="IPR012337">
    <property type="entry name" value="RNaseH-like_sf"/>
</dbReference>
<dbReference type="GO" id="GO:0003887">
    <property type="term" value="F:DNA-directed DNA polymerase activity"/>
    <property type="evidence" value="ECO:0007669"/>
    <property type="project" value="UniProtKB-EC"/>
</dbReference>
<dbReference type="EC" id="2.7.7.7" evidence="2"/>
<dbReference type="GO" id="GO:0008408">
    <property type="term" value="F:3'-5' exonuclease activity"/>
    <property type="evidence" value="ECO:0007669"/>
    <property type="project" value="TreeGrafter"/>
</dbReference>
<dbReference type="Pfam" id="PF20600">
    <property type="entry name" value="ExoX-like_C"/>
    <property type="match status" value="1"/>
</dbReference>